<comment type="similarity">
    <text evidence="1 4">Belongs to the UDP-glycosyltransferase family.</text>
</comment>
<dbReference type="Gene3D" id="3.40.50.2000">
    <property type="entry name" value="Glycogen Phosphorylase B"/>
    <property type="match status" value="1"/>
</dbReference>
<dbReference type="CDD" id="cd03784">
    <property type="entry name" value="GT1_Gtf-like"/>
    <property type="match status" value="1"/>
</dbReference>
<dbReference type="EMBL" id="JBJUIK010000017">
    <property type="protein sequence ID" value="KAL3497961.1"/>
    <property type="molecule type" value="Genomic_DNA"/>
</dbReference>
<dbReference type="GO" id="GO:0016757">
    <property type="term" value="F:glycosyltransferase activity"/>
    <property type="evidence" value="ECO:0007669"/>
    <property type="project" value="UniProtKB-KW"/>
</dbReference>
<evidence type="ECO:0000313" key="6">
    <source>
        <dbReference type="Proteomes" id="UP001630127"/>
    </source>
</evidence>
<name>A0ABD2XS79_9GENT</name>
<dbReference type="Proteomes" id="UP001630127">
    <property type="component" value="Unassembled WGS sequence"/>
</dbReference>
<protein>
    <submittedName>
        <fullName evidence="5">Uncharacterized protein</fullName>
    </submittedName>
</protein>
<evidence type="ECO:0000256" key="1">
    <source>
        <dbReference type="ARBA" id="ARBA00009995"/>
    </source>
</evidence>
<sequence>MNRPFIWVLQTNSDVVMEYYYPNGLDSKVGNRGLIIQGWAPQLLILNHPSIGGFLTHCGWSSTMEAIGRGIPTLAWPIRGDQFYNAKSIEHHLEVGYMISQKDDASEIIRKDAIIEGIEKLMSDKEVHERAEALCSKVFKHGFPASSLASLKAFKGFISQIAD</sequence>
<proteinExistence type="inferred from homology"/>
<evidence type="ECO:0000313" key="5">
    <source>
        <dbReference type="EMBL" id="KAL3497961.1"/>
    </source>
</evidence>
<dbReference type="SUPFAM" id="SSF53756">
    <property type="entry name" value="UDP-Glycosyltransferase/glycogen phosphorylase"/>
    <property type="match status" value="1"/>
</dbReference>
<keyword evidence="3 4" id="KW-0808">Transferase</keyword>
<comment type="caution">
    <text evidence="5">The sequence shown here is derived from an EMBL/GenBank/DDBJ whole genome shotgun (WGS) entry which is preliminary data.</text>
</comment>
<dbReference type="PROSITE" id="PS00375">
    <property type="entry name" value="UDPGT"/>
    <property type="match status" value="1"/>
</dbReference>
<evidence type="ECO:0000256" key="3">
    <source>
        <dbReference type="ARBA" id="ARBA00022679"/>
    </source>
</evidence>
<dbReference type="InterPro" id="IPR035595">
    <property type="entry name" value="UDP_glycos_trans_CS"/>
</dbReference>
<dbReference type="FunFam" id="3.40.50.2000:FF:000060">
    <property type="entry name" value="Glycosyltransferase"/>
    <property type="match status" value="1"/>
</dbReference>
<dbReference type="Pfam" id="PF00201">
    <property type="entry name" value="UDPGT"/>
    <property type="match status" value="1"/>
</dbReference>
<evidence type="ECO:0000256" key="2">
    <source>
        <dbReference type="ARBA" id="ARBA00022676"/>
    </source>
</evidence>
<keyword evidence="2 4" id="KW-0328">Glycosyltransferase</keyword>
<reference evidence="5 6" key="1">
    <citation type="submission" date="2024-11" db="EMBL/GenBank/DDBJ databases">
        <title>A near-complete genome assembly of Cinchona calisaya.</title>
        <authorList>
            <person name="Lian D.C."/>
            <person name="Zhao X.W."/>
            <person name="Wei L."/>
        </authorList>
    </citation>
    <scope>NUCLEOTIDE SEQUENCE [LARGE SCALE GENOMIC DNA]</scope>
    <source>
        <tissue evidence="5">Nenye</tissue>
    </source>
</reference>
<organism evidence="5 6">
    <name type="scientific">Cinchona calisaya</name>
    <dbReference type="NCBI Taxonomy" id="153742"/>
    <lineage>
        <taxon>Eukaryota</taxon>
        <taxon>Viridiplantae</taxon>
        <taxon>Streptophyta</taxon>
        <taxon>Embryophyta</taxon>
        <taxon>Tracheophyta</taxon>
        <taxon>Spermatophyta</taxon>
        <taxon>Magnoliopsida</taxon>
        <taxon>eudicotyledons</taxon>
        <taxon>Gunneridae</taxon>
        <taxon>Pentapetalae</taxon>
        <taxon>asterids</taxon>
        <taxon>lamiids</taxon>
        <taxon>Gentianales</taxon>
        <taxon>Rubiaceae</taxon>
        <taxon>Cinchonoideae</taxon>
        <taxon>Cinchoneae</taxon>
        <taxon>Cinchona</taxon>
    </lineage>
</organism>
<dbReference type="InterPro" id="IPR002213">
    <property type="entry name" value="UDP_glucos_trans"/>
</dbReference>
<keyword evidence="6" id="KW-1185">Reference proteome</keyword>
<dbReference type="PANTHER" id="PTHR48047:SF187">
    <property type="entry name" value="CROCETIN GLUCOSYLTRANSFERASE 3-LIKE"/>
    <property type="match status" value="1"/>
</dbReference>
<evidence type="ECO:0000256" key="4">
    <source>
        <dbReference type="RuleBase" id="RU003718"/>
    </source>
</evidence>
<dbReference type="GO" id="GO:0016138">
    <property type="term" value="P:glycoside biosynthetic process"/>
    <property type="evidence" value="ECO:0007669"/>
    <property type="project" value="UniProtKB-ARBA"/>
</dbReference>
<dbReference type="AlphaFoldDB" id="A0ABD2XS79"/>
<gene>
    <name evidence="5" type="ORF">ACH5RR_040693</name>
</gene>
<accession>A0ABD2XS79</accession>
<dbReference type="PANTHER" id="PTHR48047">
    <property type="entry name" value="GLYCOSYLTRANSFERASE"/>
    <property type="match status" value="1"/>
</dbReference>